<proteinExistence type="predicted"/>
<gene>
    <name evidence="3" type="ORF">SK571_46160</name>
</gene>
<organism evidence="3 4">
    <name type="scientific">Lentzea kristufekii</name>
    <dbReference type="NCBI Taxonomy" id="3095430"/>
    <lineage>
        <taxon>Bacteria</taxon>
        <taxon>Bacillati</taxon>
        <taxon>Actinomycetota</taxon>
        <taxon>Actinomycetes</taxon>
        <taxon>Pseudonocardiales</taxon>
        <taxon>Pseudonocardiaceae</taxon>
        <taxon>Lentzea</taxon>
    </lineage>
</organism>
<evidence type="ECO:0000313" key="3">
    <source>
        <dbReference type="EMBL" id="MDX8056793.1"/>
    </source>
</evidence>
<dbReference type="Pfam" id="PF13340">
    <property type="entry name" value="DUF4096"/>
    <property type="match status" value="1"/>
</dbReference>
<protein>
    <submittedName>
        <fullName evidence="3">IS5 family transposase</fullName>
    </submittedName>
</protein>
<feature type="domain" description="Insertion element IS402-like" evidence="2">
    <location>
        <begin position="11"/>
        <end position="85"/>
    </location>
</feature>
<keyword evidence="4" id="KW-1185">Reference proteome</keyword>
<name>A0ABU4U865_9PSEU</name>
<evidence type="ECO:0000313" key="4">
    <source>
        <dbReference type="Proteomes" id="UP001271792"/>
    </source>
</evidence>
<dbReference type="PANTHER" id="PTHR30007:SF1">
    <property type="entry name" value="BLR1914 PROTEIN"/>
    <property type="match status" value="1"/>
</dbReference>
<dbReference type="Pfam" id="PF01609">
    <property type="entry name" value="DDE_Tnp_1"/>
    <property type="match status" value="1"/>
</dbReference>
<evidence type="ECO:0000259" key="2">
    <source>
        <dbReference type="Pfam" id="PF13340"/>
    </source>
</evidence>
<dbReference type="InterPro" id="IPR025161">
    <property type="entry name" value="IS402-like_dom"/>
</dbReference>
<feature type="domain" description="Transposase IS4-like" evidence="1">
    <location>
        <begin position="98"/>
        <end position="259"/>
    </location>
</feature>
<dbReference type="EMBL" id="JAXAVV010000081">
    <property type="protein sequence ID" value="MDX8056793.1"/>
    <property type="molecule type" value="Genomic_DNA"/>
</dbReference>
<sequence length="277" mass="31035">MSDVEKWCPEPLWLLAQPLLPDAPQRHQCGGRRRLDDRVVLAAILYVLQTGCAWSALPASFGVSTPTAHRRFTEWVEADVFARLHQTMLDLLGSAGAIDWSRASVDGMQVRAVKGGNLTGPSPVDRGKPGSKIHAMSDRGGIPLTVGVSAANRNDHLELETVVDAVVPVQGPVGRPRRRPHKLHADKGYDYPACRKALRRRGIIARIARKGIESPKKLGRHRYVIERTLEWVSRFRRLARRYERKATHFLAFAQLACAVICYRRVTKLDLLTHNNPK</sequence>
<evidence type="ECO:0000259" key="1">
    <source>
        <dbReference type="Pfam" id="PF01609"/>
    </source>
</evidence>
<comment type="caution">
    <text evidence="3">The sequence shown here is derived from an EMBL/GenBank/DDBJ whole genome shotgun (WGS) entry which is preliminary data.</text>
</comment>
<dbReference type="InterPro" id="IPR002559">
    <property type="entry name" value="Transposase_11"/>
</dbReference>
<dbReference type="Proteomes" id="UP001271792">
    <property type="component" value="Unassembled WGS sequence"/>
</dbReference>
<dbReference type="NCBIfam" id="NF033580">
    <property type="entry name" value="transpos_IS5_3"/>
    <property type="match status" value="1"/>
</dbReference>
<accession>A0ABU4U865</accession>
<dbReference type="PANTHER" id="PTHR30007">
    <property type="entry name" value="PHP DOMAIN PROTEIN"/>
    <property type="match status" value="1"/>
</dbReference>
<reference evidence="3 4" key="1">
    <citation type="submission" date="2023-11" db="EMBL/GenBank/DDBJ databases">
        <title>Lentzea sokolovensis, sp. nov., Lentzea kristufkii, sp. nov., and Lentzea miocenensis, sp. nov., rare actinobacteria from Sokolov Coal Basin, Miocene lacustrine sediment, Czech Republic.</title>
        <authorList>
            <person name="Lara A."/>
            <person name="Kotroba L."/>
            <person name="Nouioui I."/>
            <person name="Neumann-Schaal M."/>
            <person name="Mast Y."/>
            <person name="Chronakova A."/>
        </authorList>
    </citation>
    <scope>NUCLEOTIDE SEQUENCE [LARGE SCALE GENOMIC DNA]</scope>
    <source>
        <strain evidence="3 4">BCCO 10_0798</strain>
    </source>
</reference>